<evidence type="ECO:0000256" key="7">
    <source>
        <dbReference type="ARBA" id="ARBA00023237"/>
    </source>
</evidence>
<dbReference type="SUPFAM" id="SSF56935">
    <property type="entry name" value="Porins"/>
    <property type="match status" value="1"/>
</dbReference>
<dbReference type="NCBIfam" id="TIGR04056">
    <property type="entry name" value="OMP_RagA_SusC"/>
    <property type="match status" value="1"/>
</dbReference>
<evidence type="ECO:0000313" key="12">
    <source>
        <dbReference type="EMBL" id="MFD3002378.1"/>
    </source>
</evidence>
<evidence type="ECO:0000256" key="3">
    <source>
        <dbReference type="ARBA" id="ARBA00022452"/>
    </source>
</evidence>
<evidence type="ECO:0000256" key="8">
    <source>
        <dbReference type="PROSITE-ProRule" id="PRU01360"/>
    </source>
</evidence>
<evidence type="ECO:0000256" key="2">
    <source>
        <dbReference type="ARBA" id="ARBA00022448"/>
    </source>
</evidence>
<feature type="domain" description="TonB-dependent receptor plug" evidence="11">
    <location>
        <begin position="164"/>
        <end position="270"/>
    </location>
</feature>
<comment type="caution">
    <text evidence="12">The sequence shown here is derived from an EMBL/GenBank/DDBJ whole genome shotgun (WGS) entry which is preliminary data.</text>
</comment>
<proteinExistence type="inferred from homology"/>
<dbReference type="RefSeq" id="WP_377487759.1">
    <property type="nucleotide sequence ID" value="NZ_JBHUOX010000016.1"/>
</dbReference>
<gene>
    <name evidence="12" type="ORF">ACFS7Z_18550</name>
</gene>
<evidence type="ECO:0000256" key="1">
    <source>
        <dbReference type="ARBA" id="ARBA00004571"/>
    </source>
</evidence>
<dbReference type="Gene3D" id="2.40.170.20">
    <property type="entry name" value="TonB-dependent receptor, beta-barrel domain"/>
    <property type="match status" value="1"/>
</dbReference>
<keyword evidence="7 8" id="KW-0998">Cell outer membrane</keyword>
<comment type="subcellular location">
    <subcellularLocation>
        <location evidence="1 8">Cell outer membrane</location>
        <topology evidence="1 8">Multi-pass membrane protein</topology>
    </subcellularLocation>
</comment>
<dbReference type="InterPro" id="IPR039426">
    <property type="entry name" value="TonB-dep_rcpt-like"/>
</dbReference>
<dbReference type="PROSITE" id="PS52016">
    <property type="entry name" value="TONB_DEPENDENT_REC_3"/>
    <property type="match status" value="1"/>
</dbReference>
<evidence type="ECO:0000313" key="13">
    <source>
        <dbReference type="Proteomes" id="UP001597641"/>
    </source>
</evidence>
<dbReference type="InterPro" id="IPR000531">
    <property type="entry name" value="Beta-barrel_TonB"/>
</dbReference>
<feature type="domain" description="TonB-dependent receptor-like beta-barrel" evidence="10">
    <location>
        <begin position="420"/>
        <end position="986"/>
    </location>
</feature>
<keyword evidence="13" id="KW-1185">Reference proteome</keyword>
<keyword evidence="5 9" id="KW-0798">TonB box</keyword>
<evidence type="ECO:0000256" key="6">
    <source>
        <dbReference type="ARBA" id="ARBA00023136"/>
    </source>
</evidence>
<evidence type="ECO:0000256" key="9">
    <source>
        <dbReference type="RuleBase" id="RU003357"/>
    </source>
</evidence>
<dbReference type="InterPro" id="IPR012910">
    <property type="entry name" value="Plug_dom"/>
</dbReference>
<dbReference type="Pfam" id="PF07715">
    <property type="entry name" value="Plug"/>
    <property type="match status" value="1"/>
</dbReference>
<dbReference type="Pfam" id="PF13715">
    <property type="entry name" value="CarbopepD_reg_2"/>
    <property type="match status" value="1"/>
</dbReference>
<keyword evidence="2 8" id="KW-0813">Transport</keyword>
<comment type="similarity">
    <text evidence="8 9">Belongs to the TonB-dependent receptor family.</text>
</comment>
<reference evidence="13" key="1">
    <citation type="journal article" date="2019" name="Int. J. Syst. Evol. Microbiol.">
        <title>The Global Catalogue of Microorganisms (GCM) 10K type strain sequencing project: providing services to taxonomists for standard genome sequencing and annotation.</title>
        <authorList>
            <consortium name="The Broad Institute Genomics Platform"/>
            <consortium name="The Broad Institute Genome Sequencing Center for Infectious Disease"/>
            <person name="Wu L."/>
            <person name="Ma J."/>
        </authorList>
    </citation>
    <scope>NUCLEOTIDE SEQUENCE [LARGE SCALE GENOMIC DNA]</scope>
    <source>
        <strain evidence="13">KCTC 23984</strain>
    </source>
</reference>
<dbReference type="Gene3D" id="2.170.130.10">
    <property type="entry name" value="TonB-dependent receptor, plug domain"/>
    <property type="match status" value="1"/>
</dbReference>
<dbReference type="Proteomes" id="UP001597641">
    <property type="component" value="Unassembled WGS sequence"/>
</dbReference>
<evidence type="ECO:0000256" key="5">
    <source>
        <dbReference type="ARBA" id="ARBA00023077"/>
    </source>
</evidence>
<keyword evidence="3 8" id="KW-1134">Transmembrane beta strand</keyword>
<evidence type="ECO:0000259" key="11">
    <source>
        <dbReference type="Pfam" id="PF07715"/>
    </source>
</evidence>
<evidence type="ECO:0000259" key="10">
    <source>
        <dbReference type="Pfam" id="PF00593"/>
    </source>
</evidence>
<dbReference type="InterPro" id="IPR036942">
    <property type="entry name" value="Beta-barrel_TonB_sf"/>
</dbReference>
<dbReference type="Pfam" id="PF00593">
    <property type="entry name" value="TonB_dep_Rec_b-barrel"/>
    <property type="match status" value="1"/>
</dbReference>
<sequence length="1029" mass="113777">MKHQFTDLLNGSYVKGKGRIFCTGLLSFTICAGLTGPQSYAAEKDQLNTISSALVSGKSSVAGSFSKYEVQVSGTVKDATGMPLPGVTVVLKGTTTGVSTDADGNFSLTVPDDQSNGTLIFSYIGYATKEVKIGNQSTINVTLSTDAKALEEVVVVGYGTMERKEVSSAVTTVTSENFQKGAFNSPLQMIEGKVAGVTISNPAASDPNAGPSIQLRGAASLRSGNGPLVVIDGLPGGDLRNLAQQDIESISVLRDAAAAAIYGSRGANGVILVQTKRGKAGKVSVTYDGFVEHDRVAARPDILSPEEFLERGRDADRGARTNWYDELIREDNFGQNHTLAVSGGNENTVFRLSGQYRTKEGIDIASDRKEYGLRASFLQMAMNGRLEVGGNLSYRIVSEEYTNYGAFQQAVKLNPTIPIMDPNDPTRYNTILGFDTYNPVQSLLARENGADREYSIVDISTKYNILDNLSTELKLARQGQDAYRREYHSSMAAESVQNDRTGRARLGDERWTDYVLEWLNNYNTTIGKHDIRLLGGYSYQESNNRGFFAENADFPSDAFGYDNLSAGEWNRAEKGRLGMDSWRSKEKTIAFLGRLNYNFDDTYYLMASFRYEGNTKFGIENKWGLFPAVSAAWRVSNLPALQGIDVIDDLKLRASYGVTGRSGFDRYTALQRYQGYGRYQNDEGTWIQVYGPGNNYNPDLRWEKAISYNVGLDFALFSNKLSGSIDYFDRRSSDLISEYRVPVPPFLHERMFVNVGTTSSRGVETSLNWDAVNTGDFSYSTTLTGSYTRAKLGTWSNDVYQADFVDLQDLPSPGNPGPAYRLEDNTDIGNYYGYKYAGVDEDGNILVWKEGIEGSEKLRASGNNIEVSRDRDRTYIGNGAPRYELGWTNSLNYKAFDLTIFFRGRFDYQILNLYQMYYGLQGEASTNLLQDAFDRNDHIKSGKVITDYFLEDGDFLRLDNLTIGWSPRLGVDQISNFRIYGSVRNVFTLTGYSGLDPTSVGVVGLTPGYGSLDVYPTTRNFAIGAQITF</sequence>
<organism evidence="12 13">
    <name type="scientific">Pontibacter toksunensis</name>
    <dbReference type="NCBI Taxonomy" id="1332631"/>
    <lineage>
        <taxon>Bacteria</taxon>
        <taxon>Pseudomonadati</taxon>
        <taxon>Bacteroidota</taxon>
        <taxon>Cytophagia</taxon>
        <taxon>Cytophagales</taxon>
        <taxon>Hymenobacteraceae</taxon>
        <taxon>Pontibacter</taxon>
    </lineage>
</organism>
<keyword evidence="6 8" id="KW-0472">Membrane</keyword>
<dbReference type="InterPro" id="IPR037066">
    <property type="entry name" value="Plug_dom_sf"/>
</dbReference>
<name>A0ABW6BXF1_9BACT</name>
<dbReference type="InterPro" id="IPR023997">
    <property type="entry name" value="TonB-dep_OMP_SusC/RagA_CS"/>
</dbReference>
<dbReference type="InterPro" id="IPR008969">
    <property type="entry name" value="CarboxyPept-like_regulatory"/>
</dbReference>
<evidence type="ECO:0000256" key="4">
    <source>
        <dbReference type="ARBA" id="ARBA00022692"/>
    </source>
</evidence>
<dbReference type="SUPFAM" id="SSF49464">
    <property type="entry name" value="Carboxypeptidase regulatory domain-like"/>
    <property type="match status" value="1"/>
</dbReference>
<dbReference type="NCBIfam" id="TIGR04057">
    <property type="entry name" value="SusC_RagA_signa"/>
    <property type="match status" value="1"/>
</dbReference>
<dbReference type="EMBL" id="JBHUOX010000016">
    <property type="protein sequence ID" value="MFD3002378.1"/>
    <property type="molecule type" value="Genomic_DNA"/>
</dbReference>
<dbReference type="InterPro" id="IPR023996">
    <property type="entry name" value="TonB-dep_OMP_SusC/RagA"/>
</dbReference>
<dbReference type="Gene3D" id="2.60.40.1120">
    <property type="entry name" value="Carboxypeptidase-like, regulatory domain"/>
    <property type="match status" value="1"/>
</dbReference>
<accession>A0ABW6BXF1</accession>
<protein>
    <submittedName>
        <fullName evidence="12">SusC/RagA family TonB-linked outer membrane protein</fullName>
    </submittedName>
</protein>
<keyword evidence="4 8" id="KW-0812">Transmembrane</keyword>